<sequence length="65" mass="7687">MEFVMDFMSSTQQHPYAGARWRHEGANEADLCARREYMVVANVNAKTEVKQRDVVRKAELVFRRR</sequence>
<organism evidence="1">
    <name type="scientific">Phytophthora nicotianae</name>
    <name type="common">Potato buckeye rot agent</name>
    <name type="synonym">Phytophthora parasitica</name>
    <dbReference type="NCBI Taxonomy" id="4792"/>
    <lineage>
        <taxon>Eukaryota</taxon>
        <taxon>Sar</taxon>
        <taxon>Stramenopiles</taxon>
        <taxon>Oomycota</taxon>
        <taxon>Peronosporomycetes</taxon>
        <taxon>Peronosporales</taxon>
        <taxon>Peronosporaceae</taxon>
        <taxon>Phytophthora</taxon>
    </lineage>
</organism>
<accession>W2JYJ9</accession>
<evidence type="ECO:0000313" key="1">
    <source>
        <dbReference type="EMBL" id="ETL77384.1"/>
    </source>
</evidence>
<dbReference type="AlphaFoldDB" id="W2JYJ9"/>
<dbReference type="Proteomes" id="UP000054423">
    <property type="component" value="Unassembled WGS sequence"/>
</dbReference>
<dbReference type="EMBL" id="KI683733">
    <property type="protein sequence ID" value="ETL77384.1"/>
    <property type="molecule type" value="Genomic_DNA"/>
</dbReference>
<reference evidence="1" key="1">
    <citation type="submission" date="2013-11" db="EMBL/GenBank/DDBJ databases">
        <title>The Genome Sequence of Phytophthora parasitica CHvinca01.</title>
        <authorList>
            <consortium name="The Broad Institute Genomics Platform"/>
            <person name="Russ C."/>
            <person name="Tyler B."/>
            <person name="Panabieres F."/>
            <person name="Shan W."/>
            <person name="Tripathy S."/>
            <person name="Grunwald N."/>
            <person name="Machado M."/>
            <person name="Johnson C.S."/>
            <person name="Arredondo F."/>
            <person name="Hong C."/>
            <person name="Coffey M."/>
            <person name="Young S.K."/>
            <person name="Zeng Q."/>
            <person name="Gargeya S."/>
            <person name="Fitzgerald M."/>
            <person name="Abouelleil A."/>
            <person name="Alvarado L."/>
            <person name="Chapman S.B."/>
            <person name="Gainer-Dewar J."/>
            <person name="Goldberg J."/>
            <person name="Griggs A."/>
            <person name="Gujja S."/>
            <person name="Hansen M."/>
            <person name="Howarth C."/>
            <person name="Imamovic A."/>
            <person name="Ireland A."/>
            <person name="Larimer J."/>
            <person name="McCowan C."/>
            <person name="Murphy C."/>
            <person name="Pearson M."/>
            <person name="Poon T.W."/>
            <person name="Priest M."/>
            <person name="Roberts A."/>
            <person name="Saif S."/>
            <person name="Shea T."/>
            <person name="Sykes S."/>
            <person name="Wortman J."/>
            <person name="Nusbaum C."/>
            <person name="Birren B."/>
        </authorList>
    </citation>
    <scope>NUCLEOTIDE SEQUENCE [LARGE SCALE GENOMIC DNA]</scope>
    <source>
        <strain evidence="1">CHvinca01</strain>
    </source>
</reference>
<protein>
    <submittedName>
        <fullName evidence="1">Uncharacterized protein</fullName>
    </submittedName>
</protein>
<proteinExistence type="predicted"/>
<gene>
    <name evidence="1" type="ORF">L917_21673</name>
</gene>
<name>W2JYJ9_PHYNI</name>